<evidence type="ECO:0000313" key="2">
    <source>
        <dbReference type="Proteomes" id="UP000285301"/>
    </source>
</evidence>
<name>A0A443RBX5_9ACAR</name>
<gene>
    <name evidence="1" type="ORF">B4U79_03263</name>
</gene>
<dbReference type="SUPFAM" id="SSF53474">
    <property type="entry name" value="alpha/beta-Hydrolases"/>
    <property type="match status" value="1"/>
</dbReference>
<dbReference type="OrthoDB" id="8113373at2759"/>
<accession>A0A443RBX5</accession>
<dbReference type="AlphaFoldDB" id="A0A443RBX5"/>
<comment type="caution">
    <text evidence="1">The sequence shown here is derived from an EMBL/GenBank/DDBJ whole genome shotgun (WGS) entry which is preliminary data.</text>
</comment>
<protein>
    <submittedName>
        <fullName evidence="1">Gastric triacylglycerol lipase-like protein</fullName>
    </submittedName>
</protein>
<dbReference type="Gene3D" id="3.40.630.30">
    <property type="match status" value="1"/>
</dbReference>
<reference evidence="1 2" key="1">
    <citation type="journal article" date="2018" name="Gigascience">
        <title>Genomes of trombidid mites reveal novel predicted allergens and laterally-transferred genes associated with secondary metabolism.</title>
        <authorList>
            <person name="Dong X."/>
            <person name="Chaisiri K."/>
            <person name="Xia D."/>
            <person name="Armstrong S.D."/>
            <person name="Fang Y."/>
            <person name="Donnelly M.J."/>
            <person name="Kadowaki T."/>
            <person name="McGarry J.W."/>
            <person name="Darby A.C."/>
            <person name="Makepeace B.L."/>
        </authorList>
    </citation>
    <scope>NUCLEOTIDE SEQUENCE [LARGE SCALE GENOMIC DNA]</scope>
    <source>
        <strain evidence="1">UoL-WK</strain>
    </source>
</reference>
<evidence type="ECO:0000313" key="1">
    <source>
        <dbReference type="EMBL" id="RWS12772.1"/>
    </source>
</evidence>
<dbReference type="Proteomes" id="UP000285301">
    <property type="component" value="Unassembled WGS sequence"/>
</dbReference>
<dbReference type="EMBL" id="NCKU01001210">
    <property type="protein sequence ID" value="RWS12772.1"/>
    <property type="molecule type" value="Genomic_DNA"/>
</dbReference>
<dbReference type="SUPFAM" id="SSF55729">
    <property type="entry name" value="Acyl-CoA N-acyltransferases (Nat)"/>
    <property type="match status" value="1"/>
</dbReference>
<dbReference type="InterPro" id="IPR029058">
    <property type="entry name" value="AB_hydrolase_fold"/>
</dbReference>
<sequence length="408" mass="46457">MSSNLVYRIMQKEEVEEVIQLFSDCFAHREPIGIYLRASVYTIEADFARPMTLECAKESLSFVCEDINLPKGERIVGFRLCSSFKDEFELLKDKFDSISVDENSAAVIYLMTKLKHDWLYNDHPDLANDPSKMKKILSLVALGVKSTHANSGIATKLLTVSLNHAKSLGYELAFVVATAEITQHLFSKKLGFKQTFVLPYKDAEFKGRKFLAGIEKPPHLIYILNSLLVNYLYYVGGAFLLPKGLLNNFAIHVCKYALIREICPFAISLFAGFNYPQLNKTRIPTYVSHTPAGASSWNLAHLTQIILSGKFQKFDYGQRVNMKVYGSKNPPVFNLKSIDSKEIAILYSKNDWLSAPEDVDTLKNELKGKIILDYEVPHPDWNHLDFIWGHEASKFVYKTVLEVLERFQ</sequence>
<proteinExistence type="predicted"/>
<dbReference type="InterPro" id="IPR016181">
    <property type="entry name" value="Acyl_CoA_acyltransferase"/>
</dbReference>
<keyword evidence="2" id="KW-1185">Reference proteome</keyword>
<dbReference type="Gene3D" id="3.40.50.1820">
    <property type="entry name" value="alpha/beta hydrolase"/>
    <property type="match status" value="1"/>
</dbReference>
<organism evidence="1 2">
    <name type="scientific">Dinothrombium tinctorium</name>
    <dbReference type="NCBI Taxonomy" id="1965070"/>
    <lineage>
        <taxon>Eukaryota</taxon>
        <taxon>Metazoa</taxon>
        <taxon>Ecdysozoa</taxon>
        <taxon>Arthropoda</taxon>
        <taxon>Chelicerata</taxon>
        <taxon>Arachnida</taxon>
        <taxon>Acari</taxon>
        <taxon>Acariformes</taxon>
        <taxon>Trombidiformes</taxon>
        <taxon>Prostigmata</taxon>
        <taxon>Anystina</taxon>
        <taxon>Parasitengona</taxon>
        <taxon>Trombidioidea</taxon>
        <taxon>Trombidiidae</taxon>
        <taxon>Dinothrombium</taxon>
    </lineage>
</organism>
<dbReference type="STRING" id="1965070.A0A443RBX5"/>
<dbReference type="PANTHER" id="PTHR11005">
    <property type="entry name" value="LYSOSOMAL ACID LIPASE-RELATED"/>
    <property type="match status" value="1"/>
</dbReference>